<dbReference type="KEGG" id="sbl:Sbal_0064"/>
<dbReference type="InterPro" id="IPR029044">
    <property type="entry name" value="Nucleotide-diphossugar_trans"/>
</dbReference>
<accession>A3CYN7</accession>
<dbReference type="RefSeq" id="WP_011845377.1">
    <property type="nucleotide sequence ID" value="NC_009052.1"/>
</dbReference>
<evidence type="ECO:0000313" key="1">
    <source>
        <dbReference type="EMBL" id="ABN59600.1"/>
    </source>
</evidence>
<evidence type="ECO:0000313" key="2">
    <source>
        <dbReference type="Proteomes" id="UP000001557"/>
    </source>
</evidence>
<dbReference type="AlphaFoldDB" id="A3CYN7"/>
<sequence>MDQIVRENLKFILFKKFRGSQVMSVDERVYDYCEFIVDLTKLDEPRLPGISAILRIKNGAEFLRSSIESHLPYYDEIVACYNDCSDNTAEILKELSEIYPEKIKVFEYLPKVHPIFSDAHNSSSTDNVHSLANFYNFTLSKVRYNVATKLDDDHIAIDRNLAPVIDTIRRDILLKVRKIYTFSGVNLALDANGKLGVFQQEPLVGTGDHMYFPVSSKIYFSQEKDVESFHFVDKNEKKYMGIMYFHLKYLKVGCGFVNLEPKKRAEILTRHLHFAGVAELDDFISESSIKRLRKHHNPIEYWLRTQHLVNKTIYSVLGRNPPLRIARLSQLYDDLNGLKLDECVVKRIKRF</sequence>
<dbReference type="Pfam" id="PF06306">
    <property type="entry name" value="CgtA"/>
    <property type="match status" value="1"/>
</dbReference>
<dbReference type="InterPro" id="IPR010446">
    <property type="entry name" value="GalNAc_Trfase_b"/>
</dbReference>
<evidence type="ECO:0008006" key="3">
    <source>
        <dbReference type="Google" id="ProtNLM"/>
    </source>
</evidence>
<dbReference type="EMBL" id="CP000563">
    <property type="protein sequence ID" value="ABN59600.1"/>
    <property type="molecule type" value="Genomic_DNA"/>
</dbReference>
<gene>
    <name evidence="1" type="ordered locus">Sbal_0064</name>
</gene>
<keyword evidence="2" id="KW-1185">Reference proteome</keyword>
<dbReference type="HOGENOM" id="CLU_789627_0_0_6"/>
<dbReference type="Gene3D" id="3.90.550.10">
    <property type="entry name" value="Spore Coat Polysaccharide Biosynthesis Protein SpsA, Chain A"/>
    <property type="match status" value="1"/>
</dbReference>
<protein>
    <recommendedName>
        <fullName evidence="3">Glycosyltransferase 2-like domain-containing protein</fullName>
    </recommendedName>
</protein>
<name>A3CYN7_SHEB5</name>
<dbReference type="STRING" id="325240.Sbal_0064"/>
<reference evidence="1 2" key="1">
    <citation type="submission" date="2007-02" db="EMBL/GenBank/DDBJ databases">
        <title>Complete sequence of chromosome of Shewanella baltica OS155.</title>
        <authorList>
            <consortium name="US DOE Joint Genome Institute"/>
            <person name="Copeland A."/>
            <person name="Lucas S."/>
            <person name="Lapidus A."/>
            <person name="Barry K."/>
            <person name="Detter J.C."/>
            <person name="Glavina del Rio T."/>
            <person name="Hammon N."/>
            <person name="Israni S."/>
            <person name="Dalin E."/>
            <person name="Tice H."/>
            <person name="Pitluck S."/>
            <person name="Sims D.R."/>
            <person name="Brettin T."/>
            <person name="Bruce D."/>
            <person name="Han C."/>
            <person name="Tapia R."/>
            <person name="Brainard J."/>
            <person name="Schmutz J."/>
            <person name="Larimer F."/>
            <person name="Land M."/>
            <person name="Hauser L."/>
            <person name="Kyrpides N."/>
            <person name="Mikhailova N."/>
            <person name="Brettar I."/>
            <person name="Klappenbach J."/>
            <person name="Konstantinidis K."/>
            <person name="Rodrigues J."/>
            <person name="Tiedje J."/>
            <person name="Richardson P."/>
        </authorList>
    </citation>
    <scope>NUCLEOTIDE SEQUENCE [LARGE SCALE GENOMIC DNA]</scope>
    <source>
        <strain evidence="2">OS155 / ATCC BAA-1091</strain>
    </source>
</reference>
<proteinExistence type="predicted"/>
<dbReference type="SUPFAM" id="SSF53448">
    <property type="entry name" value="Nucleotide-diphospho-sugar transferases"/>
    <property type="match status" value="1"/>
</dbReference>
<organism evidence="1 2">
    <name type="scientific">Shewanella baltica (strain OS155 / ATCC BAA-1091)</name>
    <dbReference type="NCBI Taxonomy" id="325240"/>
    <lineage>
        <taxon>Bacteria</taxon>
        <taxon>Pseudomonadati</taxon>
        <taxon>Pseudomonadota</taxon>
        <taxon>Gammaproteobacteria</taxon>
        <taxon>Alteromonadales</taxon>
        <taxon>Shewanellaceae</taxon>
        <taxon>Shewanella</taxon>
    </lineage>
</organism>
<dbReference type="Proteomes" id="UP000001557">
    <property type="component" value="Chromosome"/>
</dbReference>